<accession>A0A835C2P7</accession>
<comment type="caution">
    <text evidence="1">The sequence shown here is derived from an EMBL/GenBank/DDBJ whole genome shotgun (WGS) entry which is preliminary data.</text>
</comment>
<dbReference type="Proteomes" id="UP000634136">
    <property type="component" value="Unassembled WGS sequence"/>
</dbReference>
<keyword evidence="2" id="KW-1185">Reference proteome</keyword>
<dbReference type="AlphaFoldDB" id="A0A835C2P7"/>
<organism evidence="1 2">
    <name type="scientific">Senna tora</name>
    <dbReference type="NCBI Taxonomy" id="362788"/>
    <lineage>
        <taxon>Eukaryota</taxon>
        <taxon>Viridiplantae</taxon>
        <taxon>Streptophyta</taxon>
        <taxon>Embryophyta</taxon>
        <taxon>Tracheophyta</taxon>
        <taxon>Spermatophyta</taxon>
        <taxon>Magnoliopsida</taxon>
        <taxon>eudicotyledons</taxon>
        <taxon>Gunneridae</taxon>
        <taxon>Pentapetalae</taxon>
        <taxon>rosids</taxon>
        <taxon>fabids</taxon>
        <taxon>Fabales</taxon>
        <taxon>Fabaceae</taxon>
        <taxon>Caesalpinioideae</taxon>
        <taxon>Cassia clade</taxon>
        <taxon>Senna</taxon>
    </lineage>
</organism>
<dbReference type="EMBL" id="JAAIUW010000005">
    <property type="protein sequence ID" value="KAF7832151.1"/>
    <property type="molecule type" value="Genomic_DNA"/>
</dbReference>
<reference evidence="1" key="1">
    <citation type="submission" date="2020-09" db="EMBL/GenBank/DDBJ databases">
        <title>Genome-Enabled Discovery of Anthraquinone Biosynthesis in Senna tora.</title>
        <authorList>
            <person name="Kang S.-H."/>
            <person name="Pandey R.P."/>
            <person name="Lee C.-M."/>
            <person name="Sim J.-S."/>
            <person name="Jeong J.-T."/>
            <person name="Choi B.-S."/>
            <person name="Jung M."/>
            <person name="Ginzburg D."/>
            <person name="Zhao K."/>
            <person name="Won S.Y."/>
            <person name="Oh T.-J."/>
            <person name="Yu Y."/>
            <person name="Kim N.-H."/>
            <person name="Lee O.R."/>
            <person name="Lee T.-H."/>
            <person name="Bashyal P."/>
            <person name="Kim T.-S."/>
            <person name="Lee W.-H."/>
            <person name="Kawkins C."/>
            <person name="Kim C.-K."/>
            <person name="Kim J.S."/>
            <person name="Ahn B.O."/>
            <person name="Rhee S.Y."/>
            <person name="Sohng J.K."/>
        </authorList>
    </citation>
    <scope>NUCLEOTIDE SEQUENCE</scope>
    <source>
        <tissue evidence="1">Leaf</tissue>
    </source>
</reference>
<protein>
    <submittedName>
        <fullName evidence="1">Uncharacterized protein</fullName>
    </submittedName>
</protein>
<name>A0A835C2P7_9FABA</name>
<proteinExistence type="predicted"/>
<gene>
    <name evidence="1" type="ORF">G2W53_014484</name>
</gene>
<evidence type="ECO:0000313" key="1">
    <source>
        <dbReference type="EMBL" id="KAF7832151.1"/>
    </source>
</evidence>
<sequence>MGFLAITTCYSKFHRILDLYGLNEETIKVLRNSPMCEPNNRLKGIPKYFKENFVPP</sequence>
<evidence type="ECO:0000313" key="2">
    <source>
        <dbReference type="Proteomes" id="UP000634136"/>
    </source>
</evidence>